<feature type="domain" description="Small nuclear ribonucleoprotein Prp3 C-terminal" evidence="2">
    <location>
        <begin position="135"/>
        <end position="194"/>
    </location>
</feature>
<evidence type="ECO:0000259" key="1">
    <source>
        <dbReference type="Pfam" id="PF05773"/>
    </source>
</evidence>
<name>A0A0D3JHH2_EMIH1</name>
<proteinExistence type="predicted"/>
<dbReference type="RefSeq" id="XP_005775386.1">
    <property type="nucleotide sequence ID" value="XM_005775329.1"/>
</dbReference>
<dbReference type="InterPro" id="IPR059181">
    <property type="entry name" value="RWDD2A-B_C"/>
</dbReference>
<dbReference type="PANTHER" id="PTHR15955:SF8">
    <property type="entry name" value="RWD DOMAIN-CONTAINING PROTEIN 2B-RELATED"/>
    <property type="match status" value="1"/>
</dbReference>
<dbReference type="KEGG" id="ehx:EMIHUDRAFT_195432"/>
<dbReference type="Proteomes" id="UP000013827">
    <property type="component" value="Unassembled WGS sequence"/>
</dbReference>
<protein>
    <recommendedName>
        <fullName evidence="5">RWD domain-containing protein</fullName>
    </recommendedName>
</protein>
<dbReference type="InterPro" id="IPR016135">
    <property type="entry name" value="UBQ-conjugating_enzyme/RWD"/>
</dbReference>
<accession>A0A0D3JHH2</accession>
<dbReference type="Pfam" id="PF05773">
    <property type="entry name" value="RWD"/>
    <property type="match status" value="1"/>
</dbReference>
<dbReference type="CDD" id="cd24163">
    <property type="entry name" value="RWDD2_C"/>
    <property type="match status" value="1"/>
</dbReference>
<evidence type="ECO:0008006" key="5">
    <source>
        <dbReference type="Google" id="ProtNLM"/>
    </source>
</evidence>
<dbReference type="SUPFAM" id="SSF54495">
    <property type="entry name" value="UBC-like"/>
    <property type="match status" value="1"/>
</dbReference>
<evidence type="ECO:0000313" key="4">
    <source>
        <dbReference type="Proteomes" id="UP000013827"/>
    </source>
</evidence>
<dbReference type="InterPro" id="IPR017359">
    <property type="entry name" value="Phi-like"/>
</dbReference>
<sequence length="197" mass="20835">MPSDLLPTLERQLLELECLRSMYPFECSVDAAAESQARAFVDGALPLDTSRSLLSVAVSVAVGECGEVATLHCTLPTVYPETEPPALELSCAGLTPAAHAAVSAALCHAANEAVADGREALSDLCLIRGGFGVRLIWFHHIKSLTKRKAIVASARELRLAGFCKPGFPGLVCCEGDEEACASFVAAIRALRWQAAEP</sequence>
<dbReference type="Pfam" id="PF06544">
    <property type="entry name" value="Prp3_C"/>
    <property type="match status" value="1"/>
</dbReference>
<dbReference type="EnsemblProtists" id="EOD22957">
    <property type="protein sequence ID" value="EOD22957"/>
    <property type="gene ID" value="EMIHUDRAFT_195432"/>
</dbReference>
<dbReference type="PANTHER" id="PTHR15955">
    <property type="entry name" value="RWD DOMAIN CONTAINING PROTEIN 2"/>
    <property type="match status" value="1"/>
</dbReference>
<dbReference type="GeneID" id="17268504"/>
<dbReference type="Gene3D" id="3.10.110.10">
    <property type="entry name" value="Ubiquitin Conjugating Enzyme"/>
    <property type="match status" value="1"/>
</dbReference>
<evidence type="ECO:0000313" key="3">
    <source>
        <dbReference type="EnsemblProtists" id="EOD22957"/>
    </source>
</evidence>
<dbReference type="InterPro" id="IPR006575">
    <property type="entry name" value="RWD_dom"/>
</dbReference>
<dbReference type="InterPro" id="IPR010541">
    <property type="entry name" value="Prp3_C"/>
</dbReference>
<keyword evidence="4" id="KW-1185">Reference proteome</keyword>
<organism evidence="3 4">
    <name type="scientific">Emiliania huxleyi (strain CCMP1516)</name>
    <dbReference type="NCBI Taxonomy" id="280463"/>
    <lineage>
        <taxon>Eukaryota</taxon>
        <taxon>Haptista</taxon>
        <taxon>Haptophyta</taxon>
        <taxon>Prymnesiophyceae</taxon>
        <taxon>Isochrysidales</taxon>
        <taxon>Noelaerhabdaceae</taxon>
        <taxon>Emiliania</taxon>
    </lineage>
</organism>
<dbReference type="HOGENOM" id="CLU_046295_0_0_1"/>
<dbReference type="CDD" id="cd23820">
    <property type="entry name" value="RWD_RNF14"/>
    <property type="match status" value="1"/>
</dbReference>
<evidence type="ECO:0000259" key="2">
    <source>
        <dbReference type="Pfam" id="PF06544"/>
    </source>
</evidence>
<dbReference type="AlphaFoldDB" id="A0A0D3JHH2"/>
<dbReference type="PaxDb" id="2903-EOD22957"/>
<reference evidence="3" key="2">
    <citation type="submission" date="2024-10" db="UniProtKB">
        <authorList>
            <consortium name="EnsemblProtists"/>
        </authorList>
    </citation>
    <scope>IDENTIFICATION</scope>
</reference>
<feature type="domain" description="RWD" evidence="1">
    <location>
        <begin position="10"/>
        <end position="121"/>
    </location>
</feature>
<reference evidence="4" key="1">
    <citation type="journal article" date="2013" name="Nature">
        <title>Pan genome of the phytoplankton Emiliania underpins its global distribution.</title>
        <authorList>
            <person name="Read B.A."/>
            <person name="Kegel J."/>
            <person name="Klute M.J."/>
            <person name="Kuo A."/>
            <person name="Lefebvre S.C."/>
            <person name="Maumus F."/>
            <person name="Mayer C."/>
            <person name="Miller J."/>
            <person name="Monier A."/>
            <person name="Salamov A."/>
            <person name="Young J."/>
            <person name="Aguilar M."/>
            <person name="Claverie J.M."/>
            <person name="Frickenhaus S."/>
            <person name="Gonzalez K."/>
            <person name="Herman E.K."/>
            <person name="Lin Y.C."/>
            <person name="Napier J."/>
            <person name="Ogata H."/>
            <person name="Sarno A.F."/>
            <person name="Shmutz J."/>
            <person name="Schroeder D."/>
            <person name="de Vargas C."/>
            <person name="Verret F."/>
            <person name="von Dassow P."/>
            <person name="Valentin K."/>
            <person name="Van de Peer Y."/>
            <person name="Wheeler G."/>
            <person name="Dacks J.B."/>
            <person name="Delwiche C.F."/>
            <person name="Dyhrman S.T."/>
            <person name="Glockner G."/>
            <person name="John U."/>
            <person name="Richards T."/>
            <person name="Worden A.Z."/>
            <person name="Zhang X."/>
            <person name="Grigoriev I.V."/>
            <person name="Allen A.E."/>
            <person name="Bidle K."/>
            <person name="Borodovsky M."/>
            <person name="Bowler C."/>
            <person name="Brownlee C."/>
            <person name="Cock J.M."/>
            <person name="Elias M."/>
            <person name="Gladyshev V.N."/>
            <person name="Groth M."/>
            <person name="Guda C."/>
            <person name="Hadaegh A."/>
            <person name="Iglesias-Rodriguez M.D."/>
            <person name="Jenkins J."/>
            <person name="Jones B.M."/>
            <person name="Lawson T."/>
            <person name="Leese F."/>
            <person name="Lindquist E."/>
            <person name="Lobanov A."/>
            <person name="Lomsadze A."/>
            <person name="Malik S.B."/>
            <person name="Marsh M.E."/>
            <person name="Mackinder L."/>
            <person name="Mock T."/>
            <person name="Mueller-Roeber B."/>
            <person name="Pagarete A."/>
            <person name="Parker M."/>
            <person name="Probert I."/>
            <person name="Quesneville H."/>
            <person name="Raines C."/>
            <person name="Rensing S.A."/>
            <person name="Riano-Pachon D.M."/>
            <person name="Richier S."/>
            <person name="Rokitta S."/>
            <person name="Shiraiwa Y."/>
            <person name="Soanes D.M."/>
            <person name="van der Giezen M."/>
            <person name="Wahlund T.M."/>
            <person name="Williams B."/>
            <person name="Wilson W."/>
            <person name="Wolfe G."/>
            <person name="Wurch L.L."/>
        </authorList>
    </citation>
    <scope>NUCLEOTIDE SEQUENCE</scope>
</reference>